<dbReference type="EMBL" id="CP008822">
    <property type="protein sequence ID" value="AIM26997.1"/>
    <property type="molecule type" value="Genomic_DNA"/>
</dbReference>
<evidence type="ECO:0000313" key="7">
    <source>
        <dbReference type="EMBL" id="AKV80655.1"/>
    </source>
</evidence>
<feature type="transmembrane region" description="Helical" evidence="2">
    <location>
        <begin position="129"/>
        <end position="148"/>
    </location>
</feature>
<evidence type="ECO:0000313" key="10">
    <source>
        <dbReference type="Proteomes" id="UP000056255"/>
    </source>
</evidence>
<dbReference type="Proteomes" id="UP000029084">
    <property type="component" value="Chromosome"/>
</dbReference>
<dbReference type="EMBL" id="CP012176">
    <property type="protein sequence ID" value="AKV82898.1"/>
    <property type="molecule type" value="Genomic_DNA"/>
</dbReference>
<dbReference type="Proteomes" id="UP000062475">
    <property type="component" value="Chromosome"/>
</dbReference>
<dbReference type="Proteomes" id="UP000068832">
    <property type="component" value="Chromosome"/>
</dbReference>
<dbReference type="PATRIC" id="fig|43687.5.peg.858"/>
<evidence type="ECO:0000313" key="11">
    <source>
        <dbReference type="Proteomes" id="UP000061362"/>
    </source>
</evidence>
<dbReference type="Proteomes" id="UP000056255">
    <property type="component" value="Chromosome"/>
</dbReference>
<evidence type="ECO:0000313" key="8">
    <source>
        <dbReference type="EMBL" id="AKV82898.1"/>
    </source>
</evidence>
<reference evidence="3 9" key="1">
    <citation type="journal article" date="2014" name="J. Bacteriol.">
        <title>Role of an Archaeal PitA Transporter in the Copper and Arsenic Resistance of Metallosphaera sedula, an Extreme Thermoacidophile.</title>
        <authorList>
            <person name="McCarthy S."/>
            <person name="Ai C."/>
            <person name="Wheaton G."/>
            <person name="Tevatia R."/>
            <person name="Eckrich V."/>
            <person name="Kelly R."/>
            <person name="Blum P."/>
        </authorList>
    </citation>
    <scope>NUCLEOTIDE SEQUENCE [LARGE SCALE GENOMIC DNA]</scope>
    <source>
        <strain evidence="3 9">CuR1</strain>
    </source>
</reference>
<feature type="coiled-coil region" evidence="1">
    <location>
        <begin position="63"/>
        <end position="118"/>
    </location>
</feature>
<keyword evidence="1" id="KW-0175">Coiled coil</keyword>
<dbReference type="GeneID" id="91755297"/>
<gene>
    <name evidence="3" type="ORF">HA72_0836</name>
    <name evidence="4" type="ORF">MsedA_0850</name>
    <name evidence="5" type="ORF">MsedB_0851</name>
    <name evidence="6" type="ORF">MsedC_0850</name>
    <name evidence="7" type="ORF">MsedD_0851</name>
    <name evidence="8" type="ORF">MsedE_0851</name>
</gene>
<evidence type="ECO:0000313" key="6">
    <source>
        <dbReference type="EMBL" id="AKV78410.1"/>
    </source>
</evidence>
<dbReference type="RefSeq" id="WP_012020798.1">
    <property type="nucleotide sequence ID" value="NZ_CP008822.1"/>
</dbReference>
<protein>
    <submittedName>
        <fullName evidence="3">Uncharacterized protein</fullName>
    </submittedName>
</protein>
<evidence type="ECO:0000313" key="13">
    <source>
        <dbReference type="Proteomes" id="UP000062475"/>
    </source>
</evidence>
<evidence type="ECO:0000313" key="9">
    <source>
        <dbReference type="Proteomes" id="UP000029084"/>
    </source>
</evidence>
<evidence type="ECO:0000313" key="14">
    <source>
        <dbReference type="Proteomes" id="UP000068832"/>
    </source>
</evidence>
<evidence type="ECO:0000313" key="3">
    <source>
        <dbReference type="EMBL" id="AIM26997.1"/>
    </source>
</evidence>
<dbReference type="OrthoDB" id="44147at2157"/>
<proteinExistence type="predicted"/>
<dbReference type="EMBL" id="CP012175">
    <property type="protein sequence ID" value="AKV80655.1"/>
    <property type="molecule type" value="Genomic_DNA"/>
</dbReference>
<dbReference type="Proteomes" id="UP000061362">
    <property type="component" value="Chromosome"/>
</dbReference>
<feature type="transmembrane region" description="Helical" evidence="2">
    <location>
        <begin position="169"/>
        <end position="189"/>
    </location>
</feature>
<dbReference type="EMBL" id="CP012172">
    <property type="protein sequence ID" value="AKV73917.1"/>
    <property type="molecule type" value="Genomic_DNA"/>
</dbReference>
<name>A0A088E5E7_9CREN</name>
<organism evidence="3 9">
    <name type="scientific">Metallosphaera sedula</name>
    <dbReference type="NCBI Taxonomy" id="43687"/>
    <lineage>
        <taxon>Archaea</taxon>
        <taxon>Thermoproteota</taxon>
        <taxon>Thermoprotei</taxon>
        <taxon>Sulfolobales</taxon>
        <taxon>Sulfolobaceae</taxon>
        <taxon>Metallosphaera</taxon>
    </lineage>
</organism>
<reference evidence="8 10" key="3">
    <citation type="submission" date="2015-07" db="EMBL/GenBank/DDBJ databases">
        <title>Physiological, transcriptional responses and genome re-sequencing of acid resistant extremely thermoacidophilic Metallosphaera sedula SARC-M1.</title>
        <authorList>
            <person name="Ai C."/>
            <person name="McCarthy S."/>
            <person name="Eckrich V."/>
            <person name="Rudrappa D."/>
            <person name="Qiu G."/>
            <person name="Blum P."/>
        </authorList>
    </citation>
    <scope>NUCLEOTIDE SEQUENCE [LARGE SCALE GENOMIC DNA]</scope>
    <source>
        <strain evidence="8 10">SARC-M1</strain>
    </source>
</reference>
<evidence type="ECO:0000256" key="1">
    <source>
        <dbReference type="SAM" id="Coils"/>
    </source>
</evidence>
<keyword evidence="2" id="KW-1133">Transmembrane helix</keyword>
<evidence type="ECO:0000313" key="4">
    <source>
        <dbReference type="EMBL" id="AKV73917.1"/>
    </source>
</evidence>
<dbReference type="Proteomes" id="UP000062398">
    <property type="component" value="Chromosome"/>
</dbReference>
<keyword evidence="2" id="KW-0812">Transmembrane</keyword>
<dbReference type="EMBL" id="CP012173">
    <property type="protein sequence ID" value="AKV76158.1"/>
    <property type="molecule type" value="Genomic_DNA"/>
</dbReference>
<evidence type="ECO:0000313" key="12">
    <source>
        <dbReference type="Proteomes" id="UP000062398"/>
    </source>
</evidence>
<keyword evidence="2" id="KW-0472">Membrane</keyword>
<evidence type="ECO:0000256" key="2">
    <source>
        <dbReference type="SAM" id="Phobius"/>
    </source>
</evidence>
<reference evidence="11 12" key="2">
    <citation type="journal article" date="2015" name="Genome Announc.">
        <title>Complete Genome Sequences of Evolved Arsenate-Resistant Metallosphaera sedula Strains.</title>
        <authorList>
            <person name="Ai C."/>
            <person name="McCarthy S."/>
            <person name="Schackwitz W."/>
            <person name="Martin J."/>
            <person name="Lipzen A."/>
            <person name="Blum P."/>
        </authorList>
    </citation>
    <scope>NUCLEOTIDE SEQUENCE [LARGE SCALE GENOMIC DNA]</scope>
    <source>
        <strain evidence="6 12">ARS120-1</strain>
        <strain evidence="7 11">ARS120-2</strain>
        <strain evidence="4 14">ARS50-1</strain>
        <strain evidence="5 13">ARS50-2</strain>
    </source>
</reference>
<dbReference type="AlphaFoldDB" id="A0A088E5E7"/>
<sequence length="220" mass="25841">MLSEEILRSFSEYAEWDTAKPLHISRLIEKMGDYIVERYGTEIIEIGEMLINALANPLSDDALEIISEKYQKMKEELDLYNSLVEHNTTIGEYRKLAMNKLEKFIRVLEKNLDNFVEETSKDYSGYFIAYYYSIYLHFLTYLYSIMGQMKISKKKVNIKTIHVSKERKLIDLINSTVFIFGIPIVIFLLKNEIMGEITVLKGIMLHFMSRDKFFVNPSLL</sequence>
<evidence type="ECO:0000313" key="5">
    <source>
        <dbReference type="EMBL" id="AKV76158.1"/>
    </source>
</evidence>
<accession>A0A088E5E7</accession>
<dbReference type="OMA" id="TYLYSIM"/>
<dbReference type="EMBL" id="CP012174">
    <property type="protein sequence ID" value="AKV78410.1"/>
    <property type="molecule type" value="Genomic_DNA"/>
</dbReference>